<accession>A0A916MVM2</accession>
<name>A0A916MVM2_9BURK</name>
<dbReference type="RefSeq" id="WP_211945056.1">
    <property type="nucleotide sequence ID" value="NZ_CAJPUY010000001.1"/>
</dbReference>
<dbReference type="Proteomes" id="UP000672934">
    <property type="component" value="Unassembled WGS sequence"/>
</dbReference>
<keyword evidence="2" id="KW-1185">Reference proteome</keyword>
<reference evidence="1" key="1">
    <citation type="submission" date="2021-03" db="EMBL/GenBank/DDBJ databases">
        <authorList>
            <person name="Peeters C."/>
        </authorList>
    </citation>
    <scope>NUCLEOTIDE SEQUENCE</scope>
    <source>
        <strain evidence="1">LMG 31506</strain>
    </source>
</reference>
<dbReference type="AlphaFoldDB" id="A0A916MVM2"/>
<evidence type="ECO:0000313" key="1">
    <source>
        <dbReference type="EMBL" id="CAG2126520.1"/>
    </source>
</evidence>
<comment type="caution">
    <text evidence="1">The sequence shown here is derived from an EMBL/GenBank/DDBJ whole genome shotgun (WGS) entry which is preliminary data.</text>
</comment>
<dbReference type="EMBL" id="CAJPUY010000001">
    <property type="protein sequence ID" value="CAG2126520.1"/>
    <property type="molecule type" value="Genomic_DNA"/>
</dbReference>
<gene>
    <name evidence="1" type="ORF">LMG31506_00004</name>
</gene>
<protein>
    <submittedName>
        <fullName evidence="1">Uncharacterized protein</fullName>
    </submittedName>
</protein>
<sequence>MDLDDTEDGPAFTVKQLCQHYHISPTLYYELRKQGKGPREAHFGRCVRILHQARKEWECKCCGELAQLLTIAPRLLPANDNGDQDTATPRPGD</sequence>
<organism evidence="1 2">
    <name type="scientific">Cupriavidus yeoncheonensis</name>
    <dbReference type="NCBI Taxonomy" id="1462994"/>
    <lineage>
        <taxon>Bacteria</taxon>
        <taxon>Pseudomonadati</taxon>
        <taxon>Pseudomonadota</taxon>
        <taxon>Betaproteobacteria</taxon>
        <taxon>Burkholderiales</taxon>
        <taxon>Burkholderiaceae</taxon>
        <taxon>Cupriavidus</taxon>
    </lineage>
</organism>
<evidence type="ECO:0000313" key="2">
    <source>
        <dbReference type="Proteomes" id="UP000672934"/>
    </source>
</evidence>
<proteinExistence type="predicted"/>